<accession>A0A225UMZ6</accession>
<evidence type="ECO:0000313" key="1">
    <source>
        <dbReference type="EMBL" id="OWY94320.1"/>
    </source>
</evidence>
<dbReference type="EMBL" id="NBNE01014564">
    <property type="protein sequence ID" value="OWY94320.1"/>
    <property type="molecule type" value="Genomic_DNA"/>
</dbReference>
<reference evidence="2" key="1">
    <citation type="submission" date="2017-03" db="EMBL/GenBank/DDBJ databases">
        <title>Phytopthora megakarya and P. palmivora, two closely related causual agents of cacao black pod achieved similar genome size and gene model numbers by different mechanisms.</title>
        <authorList>
            <person name="Ali S."/>
            <person name="Shao J."/>
            <person name="Larry D.J."/>
            <person name="Kronmiller B."/>
            <person name="Shen D."/>
            <person name="Strem M.D."/>
            <person name="Melnick R.L."/>
            <person name="Guiltinan M.J."/>
            <person name="Tyler B.M."/>
            <person name="Meinhardt L.W."/>
            <person name="Bailey B.A."/>
        </authorList>
    </citation>
    <scope>NUCLEOTIDE SEQUENCE [LARGE SCALE GENOMIC DNA]</scope>
    <source>
        <strain evidence="2">zdho120</strain>
    </source>
</reference>
<proteinExistence type="predicted"/>
<comment type="caution">
    <text evidence="1">The sequence shown here is derived from an EMBL/GenBank/DDBJ whole genome shotgun (WGS) entry which is preliminary data.</text>
</comment>
<dbReference type="AlphaFoldDB" id="A0A225UMZ6"/>
<name>A0A225UMZ6_9STRA</name>
<organism evidence="1 2">
    <name type="scientific">Phytophthora megakarya</name>
    <dbReference type="NCBI Taxonomy" id="4795"/>
    <lineage>
        <taxon>Eukaryota</taxon>
        <taxon>Sar</taxon>
        <taxon>Stramenopiles</taxon>
        <taxon>Oomycota</taxon>
        <taxon>Peronosporomycetes</taxon>
        <taxon>Peronosporales</taxon>
        <taxon>Peronosporaceae</taxon>
        <taxon>Phytophthora</taxon>
    </lineage>
</organism>
<protein>
    <recommendedName>
        <fullName evidence="3">CCHC-type domain-containing protein</fullName>
    </recommendedName>
</protein>
<sequence>MDHFVETLDDRDLADQLPCYILPMEMHWRMNCVHASEIRLRLRMPPRHVPHATPSNTDQPIYPRNDERVGTCSHCGSTRHYDLGCWKRLTCPKCGIRGHSGDHCLYICRACGEGHEAGECPMEVFFFNLSR</sequence>
<gene>
    <name evidence="1" type="ORF">PHMEG_00035980</name>
</gene>
<evidence type="ECO:0008006" key="3">
    <source>
        <dbReference type="Google" id="ProtNLM"/>
    </source>
</evidence>
<keyword evidence="2" id="KW-1185">Reference proteome</keyword>
<dbReference type="Proteomes" id="UP000198211">
    <property type="component" value="Unassembled WGS sequence"/>
</dbReference>
<dbReference type="OrthoDB" id="91990at2759"/>
<evidence type="ECO:0000313" key="2">
    <source>
        <dbReference type="Proteomes" id="UP000198211"/>
    </source>
</evidence>